<dbReference type="InterPro" id="IPR051276">
    <property type="entry name" value="Saccharopine_DH-like_oxidrdct"/>
</dbReference>
<keyword evidence="5" id="KW-1185">Reference proteome</keyword>
<evidence type="ECO:0000259" key="3">
    <source>
        <dbReference type="Pfam" id="PF03435"/>
    </source>
</evidence>
<reference evidence="4 5" key="1">
    <citation type="journal article" date="2017" name="Gigascience">
        <title>Draft genome of the honey bee ectoparasitic mite, Tropilaelaps mercedesae, is shaped by the parasitic life history.</title>
        <authorList>
            <person name="Dong X."/>
            <person name="Armstrong S.D."/>
            <person name="Xia D."/>
            <person name="Makepeace B.L."/>
            <person name="Darby A.C."/>
            <person name="Kadowaki T."/>
        </authorList>
    </citation>
    <scope>NUCLEOTIDE SEQUENCE [LARGE SCALE GENOMIC DNA]</scope>
    <source>
        <strain evidence="4">Wuxi-XJTLU</strain>
    </source>
</reference>
<dbReference type="GO" id="GO:0009247">
    <property type="term" value="P:glycolipid biosynthetic process"/>
    <property type="evidence" value="ECO:0007669"/>
    <property type="project" value="TreeGrafter"/>
</dbReference>
<dbReference type="InterPro" id="IPR036291">
    <property type="entry name" value="NAD(P)-bd_dom_sf"/>
</dbReference>
<dbReference type="AlphaFoldDB" id="A0A1V9XJ12"/>
<protein>
    <submittedName>
        <fullName evidence="4">Saccharopine dehydrogenase oxidoreductase-like</fullName>
    </submittedName>
</protein>
<name>A0A1V9XJ12_9ACAR</name>
<dbReference type="Proteomes" id="UP000192247">
    <property type="component" value="Unassembled WGS sequence"/>
</dbReference>
<organism evidence="4 5">
    <name type="scientific">Tropilaelaps mercedesae</name>
    <dbReference type="NCBI Taxonomy" id="418985"/>
    <lineage>
        <taxon>Eukaryota</taxon>
        <taxon>Metazoa</taxon>
        <taxon>Ecdysozoa</taxon>
        <taxon>Arthropoda</taxon>
        <taxon>Chelicerata</taxon>
        <taxon>Arachnida</taxon>
        <taxon>Acari</taxon>
        <taxon>Parasitiformes</taxon>
        <taxon>Mesostigmata</taxon>
        <taxon>Gamasina</taxon>
        <taxon>Dermanyssoidea</taxon>
        <taxon>Laelapidae</taxon>
        <taxon>Tropilaelaps</taxon>
    </lineage>
</organism>
<dbReference type="PANTHER" id="PTHR12286:SF5">
    <property type="entry name" value="SACCHAROPINE DEHYDROGENASE-LIKE OXIDOREDUCTASE"/>
    <property type="match status" value="1"/>
</dbReference>
<feature type="domain" description="Saccharopine dehydrogenase NADP binding" evidence="3">
    <location>
        <begin position="7"/>
        <end position="144"/>
    </location>
</feature>
<dbReference type="FunFam" id="3.40.50.720:FF:000178">
    <property type="entry name" value="Saccharopine dehydrogenase-like oxidoreductase"/>
    <property type="match status" value="1"/>
</dbReference>
<dbReference type="GO" id="GO:0005886">
    <property type="term" value="C:plasma membrane"/>
    <property type="evidence" value="ECO:0007669"/>
    <property type="project" value="TreeGrafter"/>
</dbReference>
<dbReference type="FunCoup" id="A0A1V9XJ12">
    <property type="interactions" value="381"/>
</dbReference>
<comment type="similarity">
    <text evidence="1">Belongs to the saccharopine dehydrogenase family.</text>
</comment>
<dbReference type="Pfam" id="PF03435">
    <property type="entry name" value="Sacchrp_dh_NADP"/>
    <property type="match status" value="1"/>
</dbReference>
<evidence type="ECO:0000313" key="4">
    <source>
        <dbReference type="EMBL" id="OQR73342.1"/>
    </source>
</evidence>
<dbReference type="InParanoid" id="A0A1V9XJ12"/>
<dbReference type="EMBL" id="MNPL01010102">
    <property type="protein sequence ID" value="OQR73342.1"/>
    <property type="molecule type" value="Genomic_DNA"/>
</dbReference>
<dbReference type="OrthoDB" id="10268090at2759"/>
<evidence type="ECO:0000256" key="1">
    <source>
        <dbReference type="ARBA" id="ARBA00038048"/>
    </source>
</evidence>
<dbReference type="PANTHER" id="PTHR12286">
    <property type="entry name" value="SACCHAROPINE DEHYDROGENASE-LIKE OXIDOREDUCTASE"/>
    <property type="match status" value="1"/>
</dbReference>
<keyword evidence="2" id="KW-0812">Transmembrane</keyword>
<gene>
    <name evidence="4" type="ORF">BIW11_09791</name>
</gene>
<keyword evidence="2" id="KW-1133">Transmembrane helix</keyword>
<dbReference type="InterPro" id="IPR005097">
    <property type="entry name" value="Sacchrp_dh_NADP-bd"/>
</dbReference>
<proteinExistence type="inferred from homology"/>
<dbReference type="GO" id="GO:0005739">
    <property type="term" value="C:mitochondrion"/>
    <property type="evidence" value="ECO:0007669"/>
    <property type="project" value="TreeGrafter"/>
</dbReference>
<evidence type="ECO:0000313" key="5">
    <source>
        <dbReference type="Proteomes" id="UP000192247"/>
    </source>
</evidence>
<sequence>MAREFDIVVFGATGVTGRYVVEQTYKASKEEGFTFAVAGRSETRLIEALREVAGWLKLDADIFSRDTPKIIADISDSESLHKMAKRTRIIVNTVGPYRFYGEAVISACVDENTSHLDVSGEPQFIESMQLKYHKIAQDKKIYLVSACGFDSIAAEFTFNFAKENFRGKLNSVETFLSYRNPKGSHLNIGTWNTAVHEVGARRELPPLRKKISEELFKKKNDKLKFKLLTRRLASTVSVCPGYLLPFLGSDKSVIRKSEMFRVENSDEDYKPVQIQTYISVDSLVQLIALTCMALIFGIFANFALGRKLLSKYPKMFSFGMFRDEPPKREYMQEISMKLVAFGQGWHTGDDESSPPTKEIVVEMNLGDPGYIGTSIMLVQSAVCVLKDNVAMPLGGGCISPGFAFEKTTLQRRLNERGIKLSVVRQS</sequence>
<comment type="caution">
    <text evidence="4">The sequence shown here is derived from an EMBL/GenBank/DDBJ whole genome shotgun (WGS) entry which is preliminary data.</text>
</comment>
<dbReference type="STRING" id="418985.A0A1V9XJ12"/>
<evidence type="ECO:0000256" key="2">
    <source>
        <dbReference type="SAM" id="Phobius"/>
    </source>
</evidence>
<dbReference type="Gene3D" id="3.40.50.720">
    <property type="entry name" value="NAD(P)-binding Rossmann-like Domain"/>
    <property type="match status" value="1"/>
</dbReference>
<dbReference type="GO" id="GO:0005811">
    <property type="term" value="C:lipid droplet"/>
    <property type="evidence" value="ECO:0007669"/>
    <property type="project" value="TreeGrafter"/>
</dbReference>
<dbReference type="SUPFAM" id="SSF51735">
    <property type="entry name" value="NAD(P)-binding Rossmann-fold domains"/>
    <property type="match status" value="1"/>
</dbReference>
<keyword evidence="2" id="KW-0472">Membrane</keyword>
<accession>A0A1V9XJ12</accession>
<feature type="transmembrane region" description="Helical" evidence="2">
    <location>
        <begin position="283"/>
        <end position="304"/>
    </location>
</feature>